<dbReference type="InterPro" id="IPR032053">
    <property type="entry name" value="Ribosomal_mS34"/>
</dbReference>
<feature type="region of interest" description="Disordered" evidence="6">
    <location>
        <begin position="1027"/>
        <end position="1071"/>
    </location>
</feature>
<feature type="region of interest" description="Disordered" evidence="6">
    <location>
        <begin position="470"/>
        <end position="521"/>
    </location>
</feature>
<dbReference type="SMART" id="SM00020">
    <property type="entry name" value="Tryp_SPc"/>
    <property type="match status" value="1"/>
</dbReference>
<feature type="domain" description="Peptidase S1" evidence="7">
    <location>
        <begin position="1222"/>
        <end position="1466"/>
    </location>
</feature>
<dbReference type="GO" id="GO:0005739">
    <property type="term" value="C:mitochondrion"/>
    <property type="evidence" value="ECO:0007669"/>
    <property type="project" value="InterPro"/>
</dbReference>
<keyword evidence="9" id="KW-1185">Reference proteome</keyword>
<evidence type="ECO:0000256" key="1">
    <source>
        <dbReference type="ARBA" id="ARBA00004613"/>
    </source>
</evidence>
<dbReference type="Pfam" id="PF00089">
    <property type="entry name" value="Trypsin"/>
    <property type="match status" value="1"/>
</dbReference>
<dbReference type="EMBL" id="CAACVG010009597">
    <property type="protein sequence ID" value="VEN53662.1"/>
    <property type="molecule type" value="Genomic_DNA"/>
</dbReference>
<dbReference type="GO" id="GO:0006508">
    <property type="term" value="P:proteolysis"/>
    <property type="evidence" value="ECO:0007669"/>
    <property type="project" value="InterPro"/>
</dbReference>
<reference evidence="8 9" key="1">
    <citation type="submission" date="2019-01" db="EMBL/GenBank/DDBJ databases">
        <authorList>
            <person name="Sayadi A."/>
        </authorList>
    </citation>
    <scope>NUCLEOTIDE SEQUENCE [LARGE SCALE GENOMIC DNA]</scope>
</reference>
<dbReference type="PANTHER" id="PTHR24258:SF142">
    <property type="entry name" value="PEPTIDASE S1 DOMAIN-CONTAINING PROTEIN"/>
    <property type="match status" value="1"/>
</dbReference>
<dbReference type="GO" id="GO:0004252">
    <property type="term" value="F:serine-type endopeptidase activity"/>
    <property type="evidence" value="ECO:0007669"/>
    <property type="project" value="InterPro"/>
</dbReference>
<dbReference type="InterPro" id="IPR043504">
    <property type="entry name" value="Peptidase_S1_PA_chymotrypsin"/>
</dbReference>
<evidence type="ECO:0000259" key="7">
    <source>
        <dbReference type="PROSITE" id="PS50240"/>
    </source>
</evidence>
<feature type="compositionally biased region" description="Basic and acidic residues" evidence="6">
    <location>
        <begin position="1029"/>
        <end position="1042"/>
    </location>
</feature>
<evidence type="ECO:0000313" key="9">
    <source>
        <dbReference type="Proteomes" id="UP000410492"/>
    </source>
</evidence>
<feature type="region of interest" description="Disordered" evidence="6">
    <location>
        <begin position="796"/>
        <end position="835"/>
    </location>
</feature>
<dbReference type="InterPro" id="IPR001254">
    <property type="entry name" value="Trypsin_dom"/>
</dbReference>
<dbReference type="Proteomes" id="UP000410492">
    <property type="component" value="Unassembled WGS sequence"/>
</dbReference>
<dbReference type="PRINTS" id="PR00722">
    <property type="entry name" value="CHYMOTRYPSIN"/>
</dbReference>
<gene>
    <name evidence="8" type="ORF">CALMAC_LOCUS13390</name>
</gene>
<dbReference type="InterPro" id="IPR018114">
    <property type="entry name" value="TRYPSIN_HIS"/>
</dbReference>
<accession>A0A653D0G7</accession>
<dbReference type="InterPro" id="IPR001314">
    <property type="entry name" value="Peptidase_S1A"/>
</dbReference>
<dbReference type="PROSITE" id="PS50240">
    <property type="entry name" value="TRYPSIN_DOM"/>
    <property type="match status" value="1"/>
</dbReference>
<dbReference type="SUPFAM" id="SSF50494">
    <property type="entry name" value="Trypsin-like serine proteases"/>
    <property type="match status" value="1"/>
</dbReference>
<evidence type="ECO:0000256" key="2">
    <source>
        <dbReference type="ARBA" id="ARBA00022525"/>
    </source>
</evidence>
<dbReference type="FunFam" id="2.40.10.10:FF:000038">
    <property type="entry name" value="Serine protease"/>
    <property type="match status" value="1"/>
</dbReference>
<proteinExistence type="predicted"/>
<sequence length="1468" mass="163605">MPYKYIGRVTDFKGKTLWEILGNLKNNGVGRIVARSKFECYPEPCYYKILKVETLANPQEASVDNVRKVRALVEKTFRGKTYPKPVLIESSSYKADYKLIPKDEEEKYCKKSVSSIVEHILPRTMEFPPLLKELLIREAEVRGEKIEEPKLEVVYNRRSKKTSYRVAKEGETPTVEIAIGLGKPVSPDLYDNAPYFELEMEGSVRESVTSHSQSSYSIQKQESEQFTEADKVVWAEICSDYETNIAKIEDPRPFFPFHRIWSRETAAKKIQAYMRAYWDRKKPDIQEVRVFWKDIEMHLSALLAAVLLVQCTNAQENGWSWDNNQKSESNSASSNAQMTENQQFDLFEALPSDHLETAVQLNSTEAEKVVDEILTSTREGRALDGLDEIYTDPNVQEALQNGDDGQARNVIKDRLCYLGLVQCDGGENIEGKRPFIGPEELVYAQPVAINPVGRPIPTIPIKGVRGGYGPAKPVHIPGPPGKYGPPPPNKFVPPPPPGYHGKPPRRHYGPPPSKPFYGKPPGLSGEIYEGEYISKPPGAYAGFSATSESPYQFVTASNKDKKVEITVNAQGGAVTGPGGAPSANGAVEHVHHHFHHNVDGKPTVGVNQIPIASAAVTAGLTSLGSPTTFGKPVSSGFSPLVPETIIGPISGTFGGSYGGQHIANYGSSLGVNSFGAIKPVTENFDSFGTSIGSYGSTSDLYKKELNLNPVNNNFIQSNYADKYQGLESSKYENFDCVCVPYNQCPTHDVIGRKDDLYLAIDPRNLKSDIEAEEERVITDANGNMTVVRIAKGASLNATEETDKKSEESKKISKREAPAEKKSGEEEEKPEGRQFSNFDMKTIIPTFGVSFGLPQQGGGGYPINPIGPNPHHNPYGNAIGATGINLGLVSVNPLISVQVTKDDYGNKEIKPFVNLHVTPNNFLVHKFEDWLSYKKAVVFNKHKHYHIHKAPPYVASHHSHEVYDHHHHSKPVHYPEYVSHGPYFHHKPSHYEPEPIIHESLYHEHGPYLDHEPPPHYEPEFPHSAPNGPYHEHGQYLDHKPEYPHSVPNGPYDESDYEAGPQSHDSYYHNPANYGKGDYYDTPYGRAYRNNTDYVDGNSLLDQYQELYDNGLQNYGNDKNADSTLNHRGGKSLNFYSPLPSSNPVKFPSSRKRRDVSDDMTVPKLTKRQFYGGNGFSSGRPQTCGPRHVCCKRPTRPAVPQVNRQCGTRHSQGINGRIKNPVYVDGDSEFGEYPWQVAILKKDPKESVYVCGGTLIDSLHIITAAHCVKTYHGFDLRVRLGEWDVNHDVEFFPYIEREVTSVHVHPEFYAGTLYNDIAVLRIDKPVDFAKNPHISPACLPHPRDDYTGTRCWTTGWGKDAFGDFGKYQNILKEVDVPVLNDGVCQRQMQQTRLGYDFKLHPGFICAGGEEGKDACKGDGGGPMVCERGGTWQVVGIVSWGIGCGQVGVPGVYVKVAHYLDWIKQITQIY</sequence>
<dbReference type="PROSITE" id="PS00134">
    <property type="entry name" value="TRYPSIN_HIS"/>
    <property type="match status" value="1"/>
</dbReference>
<keyword evidence="3" id="KW-1015">Disulfide bond</keyword>
<dbReference type="GO" id="GO:0005576">
    <property type="term" value="C:extracellular region"/>
    <property type="evidence" value="ECO:0007669"/>
    <property type="project" value="UniProtKB-SubCell"/>
</dbReference>
<name>A0A653D0G7_CALMS</name>
<dbReference type="PANTHER" id="PTHR24258">
    <property type="entry name" value="SERINE PROTEASE-RELATED"/>
    <property type="match status" value="1"/>
</dbReference>
<dbReference type="InterPro" id="IPR009003">
    <property type="entry name" value="Peptidase_S1_PA"/>
</dbReference>
<evidence type="ECO:0000256" key="6">
    <source>
        <dbReference type="SAM" id="MobiDB-lite"/>
    </source>
</evidence>
<organism evidence="8 9">
    <name type="scientific">Callosobruchus maculatus</name>
    <name type="common">Southern cowpea weevil</name>
    <name type="synonym">Pulse bruchid</name>
    <dbReference type="NCBI Taxonomy" id="64391"/>
    <lineage>
        <taxon>Eukaryota</taxon>
        <taxon>Metazoa</taxon>
        <taxon>Ecdysozoa</taxon>
        <taxon>Arthropoda</taxon>
        <taxon>Hexapoda</taxon>
        <taxon>Insecta</taxon>
        <taxon>Pterygota</taxon>
        <taxon>Neoptera</taxon>
        <taxon>Endopterygota</taxon>
        <taxon>Coleoptera</taxon>
        <taxon>Polyphaga</taxon>
        <taxon>Cucujiformia</taxon>
        <taxon>Chrysomeloidea</taxon>
        <taxon>Chrysomelidae</taxon>
        <taxon>Bruchinae</taxon>
        <taxon>Bruchini</taxon>
        <taxon>Callosobruchus</taxon>
    </lineage>
</organism>
<feature type="region of interest" description="Disordered" evidence="6">
    <location>
        <begin position="1123"/>
        <end position="1161"/>
    </location>
</feature>
<evidence type="ECO:0000256" key="4">
    <source>
        <dbReference type="ARBA" id="ARBA00068096"/>
    </source>
</evidence>
<evidence type="ECO:0000313" key="8">
    <source>
        <dbReference type="EMBL" id="VEN53662.1"/>
    </source>
</evidence>
<dbReference type="Gene3D" id="2.40.10.10">
    <property type="entry name" value="Trypsin-like serine proteases"/>
    <property type="match status" value="1"/>
</dbReference>
<dbReference type="CDD" id="cd00190">
    <property type="entry name" value="Tryp_SPc"/>
    <property type="match status" value="1"/>
</dbReference>
<feature type="compositionally biased region" description="Basic and acidic residues" evidence="6">
    <location>
        <begin position="800"/>
        <end position="823"/>
    </location>
</feature>
<feature type="region of interest" description="Disordered" evidence="6">
    <location>
        <begin position="319"/>
        <end position="338"/>
    </location>
</feature>
<protein>
    <recommendedName>
        <fullName evidence="4">Phenoloxidase-activating factor 2</fullName>
    </recommendedName>
    <alternativeName>
        <fullName evidence="5">Prophenoloxidase-activating factor II</fullName>
    </alternativeName>
</protein>
<keyword evidence="2" id="KW-0964">Secreted</keyword>
<comment type="subcellular location">
    <subcellularLocation>
        <location evidence="1">Secreted</location>
    </subcellularLocation>
</comment>
<feature type="compositionally biased region" description="Pro residues" evidence="6">
    <location>
        <begin position="476"/>
        <end position="498"/>
    </location>
</feature>
<dbReference type="Pfam" id="PF16053">
    <property type="entry name" value="MRP-S34"/>
    <property type="match status" value="1"/>
</dbReference>
<evidence type="ECO:0000256" key="5">
    <source>
        <dbReference type="ARBA" id="ARBA00076468"/>
    </source>
</evidence>
<dbReference type="GO" id="GO:0003735">
    <property type="term" value="F:structural constituent of ribosome"/>
    <property type="evidence" value="ECO:0007669"/>
    <property type="project" value="InterPro"/>
</dbReference>
<dbReference type="OrthoDB" id="5949700at2759"/>
<evidence type="ECO:0000256" key="3">
    <source>
        <dbReference type="ARBA" id="ARBA00023157"/>
    </source>
</evidence>